<accession>A0ABU6KKS1</accession>
<comment type="caution">
    <text evidence="1">The sequence shown here is derived from an EMBL/GenBank/DDBJ whole genome shotgun (WGS) entry which is preliminary data.</text>
</comment>
<keyword evidence="2" id="KW-1185">Reference proteome</keyword>
<proteinExistence type="predicted"/>
<dbReference type="Proteomes" id="UP001335737">
    <property type="component" value="Unassembled WGS sequence"/>
</dbReference>
<sequence length="55" mass="6410">MEEQLVIKVEDNELSLKRVKKEATEAERRGVKVGYNLTGIKDNAMKRDIIMYLNE</sequence>
<dbReference type="RefSeq" id="WP_327609424.1">
    <property type="nucleotide sequence ID" value="NZ_JARZFX010000021.1"/>
</dbReference>
<protein>
    <submittedName>
        <fullName evidence="1">Uncharacterized protein</fullName>
    </submittedName>
</protein>
<organism evidence="1 2">
    <name type="scientific">Virgibacillus tibetensis</name>
    <dbReference type="NCBI Taxonomy" id="3042313"/>
    <lineage>
        <taxon>Bacteria</taxon>
        <taxon>Bacillati</taxon>
        <taxon>Bacillota</taxon>
        <taxon>Bacilli</taxon>
        <taxon>Bacillales</taxon>
        <taxon>Bacillaceae</taxon>
        <taxon>Virgibacillus</taxon>
    </lineage>
</organism>
<evidence type="ECO:0000313" key="1">
    <source>
        <dbReference type="EMBL" id="MEC5425894.1"/>
    </source>
</evidence>
<evidence type="ECO:0000313" key="2">
    <source>
        <dbReference type="Proteomes" id="UP001335737"/>
    </source>
</evidence>
<name>A0ABU6KKS1_9BACI</name>
<reference evidence="1 2" key="1">
    <citation type="journal article" date="2024" name="Int. J. Syst. Evol. Microbiol.">
        <title>Virgibacillus tibetensis sp. nov., isolated from salt lake on the Tibetan Plateau of China.</title>
        <authorList>
            <person name="Phurbu D."/>
            <person name="Liu Z.-X."/>
            <person name="Wang R."/>
            <person name="Zheng Y.-Y."/>
            <person name="Liu H.-C."/>
            <person name="Zhou Y.-G."/>
            <person name="Yu Y.-J."/>
            <person name="Li A.-H."/>
        </authorList>
    </citation>
    <scope>NUCLEOTIDE SEQUENCE [LARGE SCALE GENOMIC DNA]</scope>
    <source>
        <strain evidence="1 2">C22-A2</strain>
    </source>
</reference>
<dbReference type="EMBL" id="JARZFX010000021">
    <property type="protein sequence ID" value="MEC5425894.1"/>
    <property type="molecule type" value="Genomic_DNA"/>
</dbReference>
<gene>
    <name evidence="1" type="ORF">QGM71_20785</name>
</gene>